<dbReference type="SUPFAM" id="SSF141868">
    <property type="entry name" value="EAL domain-like"/>
    <property type="match status" value="1"/>
</dbReference>
<evidence type="ECO:0000313" key="5">
    <source>
        <dbReference type="EMBL" id="MFD1065980.1"/>
    </source>
</evidence>
<evidence type="ECO:0000259" key="3">
    <source>
        <dbReference type="PROSITE" id="PS50883"/>
    </source>
</evidence>
<dbReference type="Proteomes" id="UP001597041">
    <property type="component" value="Unassembled WGS sequence"/>
</dbReference>
<organism evidence="5 6">
    <name type="scientific">Oceanobacillus locisalsi</name>
    <dbReference type="NCBI Taxonomy" id="546107"/>
    <lineage>
        <taxon>Bacteria</taxon>
        <taxon>Bacillati</taxon>
        <taxon>Bacillota</taxon>
        <taxon>Bacilli</taxon>
        <taxon>Bacillales</taxon>
        <taxon>Bacillaceae</taxon>
        <taxon>Oceanobacillus</taxon>
    </lineage>
</organism>
<dbReference type="PROSITE" id="PS50883">
    <property type="entry name" value="EAL"/>
    <property type="match status" value="1"/>
</dbReference>
<dbReference type="EMBL" id="JBHTKK010000007">
    <property type="protein sequence ID" value="MFD1065980.1"/>
    <property type="molecule type" value="Genomic_DNA"/>
</dbReference>
<keyword evidence="6" id="KW-1185">Reference proteome</keyword>
<dbReference type="CDD" id="cd01948">
    <property type="entry name" value="EAL"/>
    <property type="match status" value="1"/>
</dbReference>
<dbReference type="InterPro" id="IPR043128">
    <property type="entry name" value="Rev_trsase/Diguanyl_cyclase"/>
</dbReference>
<feature type="domain" description="GGDEF" evidence="4">
    <location>
        <begin position="270"/>
        <end position="403"/>
    </location>
</feature>
<dbReference type="CDD" id="cd01949">
    <property type="entry name" value="GGDEF"/>
    <property type="match status" value="1"/>
</dbReference>
<dbReference type="InterPro" id="IPR001610">
    <property type="entry name" value="PAC"/>
</dbReference>
<gene>
    <name evidence="5" type="ORF">ACFQ19_08065</name>
</gene>
<dbReference type="SMART" id="SM00052">
    <property type="entry name" value="EAL"/>
    <property type="match status" value="1"/>
</dbReference>
<evidence type="ECO:0000259" key="2">
    <source>
        <dbReference type="PROSITE" id="PS50113"/>
    </source>
</evidence>
<dbReference type="InterPro" id="IPR052155">
    <property type="entry name" value="Biofilm_reg_signaling"/>
</dbReference>
<feature type="domain" description="PAS" evidence="1">
    <location>
        <begin position="128"/>
        <end position="157"/>
    </location>
</feature>
<accession>A0ABW3NHK0</accession>
<dbReference type="Gene3D" id="3.20.20.450">
    <property type="entry name" value="EAL domain"/>
    <property type="match status" value="1"/>
</dbReference>
<dbReference type="SMART" id="SM00267">
    <property type="entry name" value="GGDEF"/>
    <property type="match status" value="1"/>
</dbReference>
<dbReference type="Pfam" id="PF13426">
    <property type="entry name" value="PAS_9"/>
    <property type="match status" value="1"/>
</dbReference>
<dbReference type="PROSITE" id="PS50887">
    <property type="entry name" value="GGDEF"/>
    <property type="match status" value="1"/>
</dbReference>
<reference evidence="6" key="1">
    <citation type="journal article" date="2019" name="Int. J. Syst. Evol. Microbiol.">
        <title>The Global Catalogue of Microorganisms (GCM) 10K type strain sequencing project: providing services to taxonomists for standard genome sequencing and annotation.</title>
        <authorList>
            <consortium name="The Broad Institute Genomics Platform"/>
            <consortium name="The Broad Institute Genome Sequencing Center for Infectious Disease"/>
            <person name="Wu L."/>
            <person name="Ma J."/>
        </authorList>
    </citation>
    <scope>NUCLEOTIDE SEQUENCE [LARGE SCALE GENOMIC DNA]</scope>
    <source>
        <strain evidence="6">CCUG 56608</strain>
    </source>
</reference>
<dbReference type="SMART" id="SM00086">
    <property type="entry name" value="PAC"/>
    <property type="match status" value="2"/>
</dbReference>
<proteinExistence type="predicted"/>
<dbReference type="PANTHER" id="PTHR44757:SF2">
    <property type="entry name" value="BIOFILM ARCHITECTURE MAINTENANCE PROTEIN MBAA"/>
    <property type="match status" value="1"/>
</dbReference>
<dbReference type="PROSITE" id="PS50112">
    <property type="entry name" value="PAS"/>
    <property type="match status" value="1"/>
</dbReference>
<dbReference type="Pfam" id="PF00990">
    <property type="entry name" value="GGDEF"/>
    <property type="match status" value="1"/>
</dbReference>
<protein>
    <submittedName>
        <fullName evidence="5">Bifunctional diguanylate cyclase/phosphodiesterase</fullName>
    </submittedName>
</protein>
<dbReference type="PANTHER" id="PTHR44757">
    <property type="entry name" value="DIGUANYLATE CYCLASE DGCP"/>
    <property type="match status" value="1"/>
</dbReference>
<dbReference type="SUPFAM" id="SSF55785">
    <property type="entry name" value="PYP-like sensor domain (PAS domain)"/>
    <property type="match status" value="1"/>
</dbReference>
<evidence type="ECO:0000313" key="6">
    <source>
        <dbReference type="Proteomes" id="UP001597041"/>
    </source>
</evidence>
<feature type="domain" description="PAC" evidence="2">
    <location>
        <begin position="186"/>
        <end position="238"/>
    </location>
</feature>
<dbReference type="Gene3D" id="3.30.450.20">
    <property type="entry name" value="PAS domain"/>
    <property type="match status" value="1"/>
</dbReference>
<dbReference type="SUPFAM" id="SSF55073">
    <property type="entry name" value="Nucleotide cyclase"/>
    <property type="match status" value="1"/>
</dbReference>
<dbReference type="Gene3D" id="3.30.70.270">
    <property type="match status" value="1"/>
</dbReference>
<evidence type="ECO:0000259" key="1">
    <source>
        <dbReference type="PROSITE" id="PS50112"/>
    </source>
</evidence>
<dbReference type="PROSITE" id="PS50113">
    <property type="entry name" value="PAC"/>
    <property type="match status" value="1"/>
</dbReference>
<name>A0ABW3NHK0_9BACI</name>
<evidence type="ECO:0000259" key="4">
    <source>
        <dbReference type="PROSITE" id="PS50887"/>
    </source>
</evidence>
<dbReference type="InterPro" id="IPR035965">
    <property type="entry name" value="PAS-like_dom_sf"/>
</dbReference>
<comment type="caution">
    <text evidence="5">The sequence shown here is derived from an EMBL/GenBank/DDBJ whole genome shotgun (WGS) entry which is preliminary data.</text>
</comment>
<dbReference type="CDD" id="cd00130">
    <property type="entry name" value="PAS"/>
    <property type="match status" value="1"/>
</dbReference>
<dbReference type="NCBIfam" id="TIGR00254">
    <property type="entry name" value="GGDEF"/>
    <property type="match status" value="1"/>
</dbReference>
<dbReference type="NCBIfam" id="TIGR00229">
    <property type="entry name" value="sensory_box"/>
    <property type="match status" value="1"/>
</dbReference>
<dbReference type="InterPro" id="IPR000014">
    <property type="entry name" value="PAS"/>
</dbReference>
<feature type="domain" description="EAL" evidence="3">
    <location>
        <begin position="412"/>
        <end position="666"/>
    </location>
</feature>
<dbReference type="Pfam" id="PF00563">
    <property type="entry name" value="EAL"/>
    <property type="match status" value="1"/>
</dbReference>
<dbReference type="InterPro" id="IPR035919">
    <property type="entry name" value="EAL_sf"/>
</dbReference>
<sequence>MAQIVFTIKDKKIYFTEGMSQDVLDESKGIISGGDYKEVLSAYIGLQSAEEFSKLVHGEEEQVHFNATFGKQHGEFLLLHVSGYSVKSGNSMEIFGIISDEREANNQLMIALKELSDIKYALDQSVILAITDRQGKIIHANTHFSAISGYSPSELIGSTHQLINSGYHSRAFFKEMWRKIGFGGVWNGEIRNRAKDGSFYWVDTTIIPVKDAKGKPIQYIAMRYDITDKKKNQEKIRMMAYYDHLTGVANRRKFDDLLTQKIAFSAENDMKFGIMFVDLDGFKYVIDTLGNIAGDELLIAVARRLEKIIGERGIAARLSGDVFAVLIDSIAAPKGMQCFAEAIITSFKEPFAINAYQLNMTASVGIATYPEAGSDTSTMMKHADLAMYRVKNRSKNDYEFFDREMKISNQRAFQIKNDLRMGLENNQFYMVYQPKVSPEEGIVTSCEALIRWKHPDFQEISPGEFIPLAEELGMINDIGDWVIENVCRQLQQWESLGYDLLPVSINLSSSQFLQVNFTEKFWSHLQTYRVHPAWIQIEITESLFIDNMKYVQQILETMKEQGIKVALDDFGTGYSSLAYLQKLDLDILKIDKSLIRGISNVSTKKEIATTIVQLGKSLGMKVVAEGVENKDEMEILCRYDIDEIQGYYYSKPLTVPAMSEILKTKKIVP</sequence>
<dbReference type="RefSeq" id="WP_379591567.1">
    <property type="nucleotide sequence ID" value="NZ_JBHTKK010000007.1"/>
</dbReference>
<dbReference type="InterPro" id="IPR000160">
    <property type="entry name" value="GGDEF_dom"/>
</dbReference>
<dbReference type="InterPro" id="IPR000700">
    <property type="entry name" value="PAS-assoc_C"/>
</dbReference>
<dbReference type="InterPro" id="IPR001633">
    <property type="entry name" value="EAL_dom"/>
</dbReference>
<dbReference type="InterPro" id="IPR029787">
    <property type="entry name" value="Nucleotide_cyclase"/>
</dbReference>